<keyword evidence="2" id="KW-0378">Hydrolase</keyword>
<evidence type="ECO:0000313" key="3">
    <source>
        <dbReference type="Proteomes" id="UP001219518"/>
    </source>
</evidence>
<dbReference type="EMBL" id="JAHWGI010000195">
    <property type="protein sequence ID" value="KAK3910787.1"/>
    <property type="molecule type" value="Genomic_DNA"/>
</dbReference>
<dbReference type="Proteomes" id="UP001219518">
    <property type="component" value="Unassembled WGS sequence"/>
</dbReference>
<keyword evidence="2" id="KW-0121">Carboxypeptidase</keyword>
<proteinExistence type="predicted"/>
<name>A0AAE1GXF1_9NEOP</name>
<keyword evidence="2" id="KW-0645">Protease</keyword>
<keyword evidence="3" id="KW-1185">Reference proteome</keyword>
<dbReference type="AlphaFoldDB" id="A0AAE1GXF1"/>
<evidence type="ECO:0000256" key="1">
    <source>
        <dbReference type="SAM" id="MobiDB-lite"/>
    </source>
</evidence>
<feature type="region of interest" description="Disordered" evidence="1">
    <location>
        <begin position="91"/>
        <end position="122"/>
    </location>
</feature>
<reference evidence="2" key="1">
    <citation type="submission" date="2021-07" db="EMBL/GenBank/DDBJ databases">
        <authorList>
            <person name="Catto M.A."/>
            <person name="Jacobson A."/>
            <person name="Kennedy G."/>
            <person name="Labadie P."/>
            <person name="Hunt B.G."/>
            <person name="Srinivasan R."/>
        </authorList>
    </citation>
    <scope>NUCLEOTIDE SEQUENCE</scope>
    <source>
        <strain evidence="2">PL_HMW_Pooled</strain>
        <tissue evidence="2">Head</tissue>
    </source>
</reference>
<protein>
    <submittedName>
        <fullName evidence="2">Carboxypeptidase Y-like protein A</fullName>
    </submittedName>
</protein>
<gene>
    <name evidence="2" type="ORF">KUF71_004273</name>
</gene>
<feature type="compositionally biased region" description="Basic residues" evidence="1">
    <location>
        <begin position="99"/>
        <end position="109"/>
    </location>
</feature>
<accession>A0AAE1GXF1</accession>
<dbReference type="GO" id="GO:0004180">
    <property type="term" value="F:carboxypeptidase activity"/>
    <property type="evidence" value="ECO:0007669"/>
    <property type="project" value="UniProtKB-KW"/>
</dbReference>
<reference evidence="2" key="2">
    <citation type="journal article" date="2023" name="BMC Genomics">
        <title>Pest status, molecular evolution, and epigenetic factors derived from the genome assembly of Frankliniella fusca, a thysanopteran phytovirus vector.</title>
        <authorList>
            <person name="Catto M.A."/>
            <person name="Labadie P.E."/>
            <person name="Jacobson A.L."/>
            <person name="Kennedy G.G."/>
            <person name="Srinivasan R."/>
            <person name="Hunt B.G."/>
        </authorList>
    </citation>
    <scope>NUCLEOTIDE SEQUENCE</scope>
    <source>
        <strain evidence="2">PL_HMW_Pooled</strain>
    </source>
</reference>
<comment type="caution">
    <text evidence="2">The sequence shown here is derived from an EMBL/GenBank/DDBJ whole genome shotgun (WGS) entry which is preliminary data.</text>
</comment>
<organism evidence="2 3">
    <name type="scientific">Frankliniella fusca</name>
    <dbReference type="NCBI Taxonomy" id="407009"/>
    <lineage>
        <taxon>Eukaryota</taxon>
        <taxon>Metazoa</taxon>
        <taxon>Ecdysozoa</taxon>
        <taxon>Arthropoda</taxon>
        <taxon>Hexapoda</taxon>
        <taxon>Insecta</taxon>
        <taxon>Pterygota</taxon>
        <taxon>Neoptera</taxon>
        <taxon>Paraneoptera</taxon>
        <taxon>Thysanoptera</taxon>
        <taxon>Terebrantia</taxon>
        <taxon>Thripoidea</taxon>
        <taxon>Thripidae</taxon>
        <taxon>Frankliniella</taxon>
    </lineage>
</organism>
<evidence type="ECO:0000313" key="2">
    <source>
        <dbReference type="EMBL" id="KAK3910787.1"/>
    </source>
</evidence>
<feature type="compositionally biased region" description="Low complexity" evidence="1">
    <location>
        <begin position="110"/>
        <end position="119"/>
    </location>
</feature>
<sequence>MSAQEEVRLKSLKRDEKTVLLETRKAFEVAIHAIDAVLLKDYSEVDLDETFFEPAELAAAALQDGLPVDLNIKNPSACTAVERKVDVSKFLSKPTPKPKPQRKVSKKFKPSGSSSPVKVPDGHVCSGPRCKYHQPFRATAREVKLMSEEERKLWRSYAEYPSYTPEGYWDLEFKDRK</sequence>